<dbReference type="STRING" id="379532.ENSPCOP00000016196"/>
<proteinExistence type="predicted"/>
<dbReference type="Gene3D" id="6.10.140.140">
    <property type="match status" value="1"/>
</dbReference>
<accession>A0A2K6FQD6</accession>
<evidence type="ECO:0000313" key="3">
    <source>
        <dbReference type="Proteomes" id="UP000233160"/>
    </source>
</evidence>
<reference evidence="2" key="1">
    <citation type="submission" date="2025-08" db="UniProtKB">
        <authorList>
            <consortium name="Ensembl"/>
        </authorList>
    </citation>
    <scope>IDENTIFICATION</scope>
</reference>
<keyword evidence="3" id="KW-1185">Reference proteome</keyword>
<reference evidence="2" key="2">
    <citation type="submission" date="2025-09" db="UniProtKB">
        <authorList>
            <consortium name="Ensembl"/>
        </authorList>
    </citation>
    <scope>IDENTIFICATION</scope>
</reference>
<dbReference type="InterPro" id="IPR050169">
    <property type="entry name" value="Krueppel_C2H2_ZnF"/>
</dbReference>
<dbReference type="SUPFAM" id="SSF109640">
    <property type="entry name" value="KRAB domain (Kruppel-associated box)"/>
    <property type="match status" value="1"/>
</dbReference>
<evidence type="ECO:0000259" key="1">
    <source>
        <dbReference type="PROSITE" id="PS50805"/>
    </source>
</evidence>
<protein>
    <recommendedName>
        <fullName evidence="1">KRAB domain-containing protein</fullName>
    </recommendedName>
</protein>
<dbReference type="GO" id="GO:0006355">
    <property type="term" value="P:regulation of DNA-templated transcription"/>
    <property type="evidence" value="ECO:0007669"/>
    <property type="project" value="InterPro"/>
</dbReference>
<dbReference type="Pfam" id="PF01352">
    <property type="entry name" value="KRAB"/>
    <property type="match status" value="1"/>
</dbReference>
<feature type="domain" description="KRAB" evidence="1">
    <location>
        <begin position="4"/>
        <end position="43"/>
    </location>
</feature>
<dbReference type="Proteomes" id="UP000233160">
    <property type="component" value="Unassembled WGS sequence"/>
</dbReference>
<name>A0A2K6FQD6_PROCO</name>
<dbReference type="PANTHER" id="PTHR23232">
    <property type="entry name" value="KRAB DOMAIN C2H2 ZINC FINGER"/>
    <property type="match status" value="1"/>
</dbReference>
<evidence type="ECO:0000313" key="2">
    <source>
        <dbReference type="Ensembl" id="ENSPCOP00000016196.1"/>
    </source>
</evidence>
<dbReference type="PANTHER" id="PTHR23232:SF157">
    <property type="entry name" value="ZINC FINGER PROTEIN 525"/>
    <property type="match status" value="1"/>
</dbReference>
<dbReference type="AlphaFoldDB" id="A0A2K6FQD6"/>
<organism evidence="2 3">
    <name type="scientific">Propithecus coquereli</name>
    <name type="common">Coquerel's sifaka</name>
    <name type="synonym">Propithecus verreauxi coquereli</name>
    <dbReference type="NCBI Taxonomy" id="379532"/>
    <lineage>
        <taxon>Eukaryota</taxon>
        <taxon>Metazoa</taxon>
        <taxon>Chordata</taxon>
        <taxon>Craniata</taxon>
        <taxon>Vertebrata</taxon>
        <taxon>Euteleostomi</taxon>
        <taxon>Mammalia</taxon>
        <taxon>Eutheria</taxon>
        <taxon>Euarchontoglires</taxon>
        <taxon>Primates</taxon>
        <taxon>Strepsirrhini</taxon>
        <taxon>Lemuriformes</taxon>
        <taxon>Indriidae</taxon>
        <taxon>Propithecus</taxon>
    </lineage>
</organism>
<dbReference type="InterPro" id="IPR001909">
    <property type="entry name" value="KRAB"/>
</dbReference>
<dbReference type="PROSITE" id="PS50805">
    <property type="entry name" value="KRAB"/>
    <property type="match status" value="1"/>
</dbReference>
<dbReference type="Ensembl" id="ENSPCOT00000026818.1">
    <property type="protein sequence ID" value="ENSPCOP00000016196.1"/>
    <property type="gene ID" value="ENSPCOG00000019859.1"/>
</dbReference>
<sequence>TGLFKFKYVAMEFSLEEWQVLDPAQQNLYMNVVLKNYRNLVSL</sequence>
<dbReference type="CDD" id="cd07765">
    <property type="entry name" value="KRAB_A-box"/>
    <property type="match status" value="1"/>
</dbReference>
<dbReference type="InterPro" id="IPR036051">
    <property type="entry name" value="KRAB_dom_sf"/>
</dbReference>